<keyword evidence="2" id="KW-0328">Glycosyltransferase</keyword>
<dbReference type="EC" id="2.4.-.-" evidence="2"/>
<dbReference type="RefSeq" id="WP_310764938.1">
    <property type="nucleotide sequence ID" value="NZ_CP134050.1"/>
</dbReference>
<keyword evidence="2" id="KW-0808">Transferase</keyword>
<gene>
    <name evidence="2" type="ORF">RGB73_22430</name>
</gene>
<name>A0ABY9T2H7_BREBE</name>
<dbReference type="Pfam" id="PF04230">
    <property type="entry name" value="PS_pyruv_trans"/>
    <property type="match status" value="1"/>
</dbReference>
<dbReference type="InterPro" id="IPR007345">
    <property type="entry name" value="Polysacch_pyruvyl_Trfase"/>
</dbReference>
<dbReference type="EMBL" id="CP134050">
    <property type="protein sequence ID" value="WNC13431.1"/>
    <property type="molecule type" value="Genomic_DNA"/>
</dbReference>
<accession>A0ABY9T2H7</accession>
<dbReference type="GO" id="GO:0016757">
    <property type="term" value="F:glycosyltransferase activity"/>
    <property type="evidence" value="ECO:0007669"/>
    <property type="project" value="UniProtKB-KW"/>
</dbReference>
<reference evidence="2 3" key="1">
    <citation type="submission" date="2023-09" db="EMBL/GenBank/DDBJ databases">
        <title>Complete Genome and Methylome dissection of Bacillus brevis NEB573 original source of BbsI restriction endonuclease.</title>
        <authorList>
            <person name="Fomenkov A."/>
            <person name="Roberts R.D."/>
        </authorList>
    </citation>
    <scope>NUCLEOTIDE SEQUENCE [LARGE SCALE GENOMIC DNA]</scope>
    <source>
        <strain evidence="2 3">NEB573</strain>
    </source>
</reference>
<dbReference type="Proteomes" id="UP001256827">
    <property type="component" value="Chromosome"/>
</dbReference>
<evidence type="ECO:0000313" key="2">
    <source>
        <dbReference type="EMBL" id="WNC13431.1"/>
    </source>
</evidence>
<dbReference type="PANTHER" id="PTHR36836">
    <property type="entry name" value="COLANIC ACID BIOSYNTHESIS PROTEIN WCAK"/>
    <property type="match status" value="1"/>
</dbReference>
<protein>
    <submittedName>
        <fullName evidence="2">Polysaccharide pyruvyl transferase family protein</fullName>
        <ecNumber evidence="2">2.4.-.-</ecNumber>
    </submittedName>
</protein>
<organism evidence="2 3">
    <name type="scientific">Brevibacillus brevis</name>
    <name type="common">Bacillus brevis</name>
    <dbReference type="NCBI Taxonomy" id="1393"/>
    <lineage>
        <taxon>Bacteria</taxon>
        <taxon>Bacillati</taxon>
        <taxon>Bacillota</taxon>
        <taxon>Bacilli</taxon>
        <taxon>Bacillales</taxon>
        <taxon>Paenibacillaceae</taxon>
        <taxon>Brevibacillus</taxon>
    </lineage>
</organism>
<keyword evidence="3" id="KW-1185">Reference proteome</keyword>
<proteinExistence type="predicted"/>
<evidence type="ECO:0000259" key="1">
    <source>
        <dbReference type="Pfam" id="PF04230"/>
    </source>
</evidence>
<feature type="domain" description="Polysaccharide pyruvyl transferase" evidence="1">
    <location>
        <begin position="14"/>
        <end position="284"/>
    </location>
</feature>
<sequence length="351" mass="38654">MRNILYVGWIGFNNLGDELMWQVFEQMSRKYLDPRHARVVPSLPGVDLKDLSPYDTVVLGGGSLLVPGYVDVAHRAVLQNKRLLIWGSGYDTQEPVKTSSTGRLIAAQIGESEKMRQMLRDIGDHAAFFGVRGPLTMQVLQDAGVGGKLSVSGDPGMLMAPPAADAGGNGRKTPVIGINWGTSYNRIYGKNEAAVEDELAEVARKLADDGCQLYLFTMWGPDREAIKRLYQKIGKPQATTLDLEVHSYTEMLRRLQTLQATINFKLHANVLSAVSGVPFVCLAYRFKCFDFVSSLDLPELAVSTDGQNLGQRIGSRVQYALAYREAIQNSIAAGQKETIAQLERPFLEGML</sequence>
<dbReference type="PANTHER" id="PTHR36836:SF1">
    <property type="entry name" value="COLANIC ACID BIOSYNTHESIS PROTEIN WCAK"/>
    <property type="match status" value="1"/>
</dbReference>
<evidence type="ECO:0000313" key="3">
    <source>
        <dbReference type="Proteomes" id="UP001256827"/>
    </source>
</evidence>